<dbReference type="Gene3D" id="3.10.20.550">
    <property type="entry name" value="ASAP complex, SAP18 subunit"/>
    <property type="match status" value="1"/>
</dbReference>
<protein>
    <recommendedName>
        <fullName evidence="5">Sin3-associated polypeptide Sap18</fullName>
    </recommendedName>
</protein>
<dbReference type="PANTHER" id="PTHR13082">
    <property type="entry name" value="SAP18"/>
    <property type="match status" value="1"/>
</dbReference>
<organism evidence="3 4">
    <name type="scientific">Glarea lozoyensis (strain ATCC 20868 / MF5171)</name>
    <dbReference type="NCBI Taxonomy" id="1116229"/>
    <lineage>
        <taxon>Eukaryota</taxon>
        <taxon>Fungi</taxon>
        <taxon>Dikarya</taxon>
        <taxon>Ascomycota</taxon>
        <taxon>Pezizomycotina</taxon>
        <taxon>Leotiomycetes</taxon>
        <taxon>Helotiales</taxon>
        <taxon>Helotiaceae</taxon>
        <taxon>Glarea</taxon>
    </lineage>
</organism>
<evidence type="ECO:0000256" key="2">
    <source>
        <dbReference type="SAM" id="MobiDB-lite"/>
    </source>
</evidence>
<dbReference type="InterPro" id="IPR042534">
    <property type="entry name" value="SAP18_sf"/>
</dbReference>
<evidence type="ECO:0000313" key="4">
    <source>
        <dbReference type="Proteomes" id="UP000016922"/>
    </source>
</evidence>
<dbReference type="RefSeq" id="XP_008076070.1">
    <property type="nucleotide sequence ID" value="XM_008077879.1"/>
</dbReference>
<feature type="region of interest" description="Disordered" evidence="2">
    <location>
        <begin position="164"/>
        <end position="268"/>
    </location>
</feature>
<dbReference type="EMBL" id="KE145352">
    <property type="protein sequence ID" value="EPE36755.1"/>
    <property type="molecule type" value="Genomic_DNA"/>
</dbReference>
<dbReference type="GO" id="GO:0005634">
    <property type="term" value="C:nucleus"/>
    <property type="evidence" value="ECO:0007669"/>
    <property type="project" value="TreeGrafter"/>
</dbReference>
<proteinExistence type="inferred from homology"/>
<comment type="similarity">
    <text evidence="1">Belongs to the SAP18 family.</text>
</comment>
<feature type="compositionally biased region" description="Gly residues" evidence="2">
    <location>
        <begin position="194"/>
        <end position="219"/>
    </location>
</feature>
<dbReference type="STRING" id="1116229.S3DGD9"/>
<dbReference type="GeneID" id="19467966"/>
<dbReference type="PANTHER" id="PTHR13082:SF0">
    <property type="entry name" value="HISTONE DEACETYLASE COMPLEX SUBUNIT SAP18"/>
    <property type="match status" value="1"/>
</dbReference>
<reference evidence="3 4" key="1">
    <citation type="journal article" date="2013" name="BMC Genomics">
        <title>Genomics-driven discovery of the pneumocandin biosynthetic gene cluster in the fungus Glarea lozoyensis.</title>
        <authorList>
            <person name="Chen L."/>
            <person name="Yue Q."/>
            <person name="Zhang X."/>
            <person name="Xiang M."/>
            <person name="Wang C."/>
            <person name="Li S."/>
            <person name="Che Y."/>
            <person name="Ortiz-Lopez F.J."/>
            <person name="Bills G.F."/>
            <person name="Liu X."/>
            <person name="An Z."/>
        </authorList>
    </citation>
    <scope>NUCLEOTIDE SEQUENCE [LARGE SCALE GENOMIC DNA]</scope>
    <source>
        <strain evidence="4">ATCC 20868 / MF5171</strain>
    </source>
</reference>
<accession>S3DGD9</accession>
<dbReference type="HOGENOM" id="CLU_064128_0_0_1"/>
<evidence type="ECO:0000256" key="1">
    <source>
        <dbReference type="ARBA" id="ARBA00009143"/>
    </source>
</evidence>
<dbReference type="eggNOG" id="KOG3391">
    <property type="taxonomic scope" value="Eukaryota"/>
</dbReference>
<dbReference type="OMA" id="EQQIFTW"/>
<dbReference type="KEGG" id="glz:GLAREA_08918"/>
<evidence type="ECO:0000313" key="3">
    <source>
        <dbReference type="EMBL" id="EPE36755.1"/>
    </source>
</evidence>
<dbReference type="InterPro" id="IPR010516">
    <property type="entry name" value="SAP18"/>
</dbReference>
<dbReference type="Proteomes" id="UP000016922">
    <property type="component" value="Unassembled WGS sequence"/>
</dbReference>
<keyword evidence="4" id="KW-1185">Reference proteome</keyword>
<dbReference type="OrthoDB" id="440566at2759"/>
<evidence type="ECO:0008006" key="5">
    <source>
        <dbReference type="Google" id="ProtNLM"/>
    </source>
</evidence>
<gene>
    <name evidence="3" type="ORF">GLAREA_08918</name>
</gene>
<name>S3DGD9_GLAL2</name>
<dbReference type="Pfam" id="PF06487">
    <property type="entry name" value="SAP18"/>
    <property type="match status" value="1"/>
</dbReference>
<feature type="compositionally biased region" description="Gly residues" evidence="2">
    <location>
        <begin position="238"/>
        <end position="268"/>
    </location>
</feature>
<sequence>MAMLPTKIDRQTTTPFHLKLFYRTGGFHRLDEFSQHSELPPHVQIYTWQTCSLRELSHLLTTALPDLLPDPAIGTRLAFRLIFPDTRNAGPGTGGGRYMLKELGSIVIGDGGPGILPDEEESEIVAGGPVAGALGGEPEKTLQDARFVIGDYVSCAILPPLENGSVAPPPGGPPTRGFGGERRGGMSGDFAPRGGFGGPRENGFGFRGRGAPRGGGFGQGMVPSGEWRRGERVPEGPAGSGGGFRGGRGYGGGYGRGGFGGGEGRGRW</sequence>
<dbReference type="AlphaFoldDB" id="S3DGD9"/>